<name>A0ABN9SQC4_9DINO</name>
<evidence type="ECO:0000313" key="2">
    <source>
        <dbReference type="EMBL" id="CAK0834127.1"/>
    </source>
</evidence>
<evidence type="ECO:0000313" key="3">
    <source>
        <dbReference type="Proteomes" id="UP001189429"/>
    </source>
</evidence>
<sequence>MHNTEWSKSGGTSGWEYNDVHDGHRGVGVERSSHTVLDIQRQCLASAGYRDSGDTIEATYLTWRSNCAQRQRHCEGPTIIQTEHRSRPTNPVLFLPRIADAKPGERHRGHWGSNPRCAQRRQAGEMQFAQPPQCSAGQNHAQPSQRSAGRNQR</sequence>
<organism evidence="2 3">
    <name type="scientific">Prorocentrum cordatum</name>
    <dbReference type="NCBI Taxonomy" id="2364126"/>
    <lineage>
        <taxon>Eukaryota</taxon>
        <taxon>Sar</taxon>
        <taxon>Alveolata</taxon>
        <taxon>Dinophyceae</taxon>
        <taxon>Prorocentrales</taxon>
        <taxon>Prorocentraceae</taxon>
        <taxon>Prorocentrum</taxon>
    </lineage>
</organism>
<proteinExistence type="predicted"/>
<evidence type="ECO:0000256" key="1">
    <source>
        <dbReference type="SAM" id="MobiDB-lite"/>
    </source>
</evidence>
<keyword evidence="3" id="KW-1185">Reference proteome</keyword>
<feature type="compositionally biased region" description="Polar residues" evidence="1">
    <location>
        <begin position="130"/>
        <end position="153"/>
    </location>
</feature>
<reference evidence="2" key="1">
    <citation type="submission" date="2023-10" db="EMBL/GenBank/DDBJ databases">
        <authorList>
            <person name="Chen Y."/>
            <person name="Shah S."/>
            <person name="Dougan E. K."/>
            <person name="Thang M."/>
            <person name="Chan C."/>
        </authorList>
    </citation>
    <scope>NUCLEOTIDE SEQUENCE [LARGE SCALE GENOMIC DNA]</scope>
</reference>
<dbReference type="EMBL" id="CAUYUJ010012525">
    <property type="protein sequence ID" value="CAK0834127.1"/>
    <property type="molecule type" value="Genomic_DNA"/>
</dbReference>
<dbReference type="Proteomes" id="UP001189429">
    <property type="component" value="Unassembled WGS sequence"/>
</dbReference>
<accession>A0ABN9SQC4</accession>
<protein>
    <submittedName>
        <fullName evidence="2">Uncharacterized protein</fullName>
    </submittedName>
</protein>
<gene>
    <name evidence="2" type="ORF">PCOR1329_LOCUS31613</name>
</gene>
<feature type="region of interest" description="Disordered" evidence="1">
    <location>
        <begin position="102"/>
        <end position="153"/>
    </location>
</feature>
<comment type="caution">
    <text evidence="2">The sequence shown here is derived from an EMBL/GenBank/DDBJ whole genome shotgun (WGS) entry which is preliminary data.</text>
</comment>